<reference evidence="2 3" key="1">
    <citation type="submission" date="2020-02" db="EMBL/GenBank/DDBJ databases">
        <authorList>
            <person name="Khan S.A."/>
            <person name="Jeon C.O."/>
            <person name="Chun B.H."/>
        </authorList>
    </citation>
    <scope>NUCLEOTIDE SEQUENCE [LARGE SCALE GENOMIC DNA]</scope>
    <source>
        <strain evidence="2 3">H239</strain>
    </source>
</reference>
<evidence type="ECO:0000313" key="3">
    <source>
        <dbReference type="Proteomes" id="UP000474802"/>
    </source>
</evidence>
<comment type="caution">
    <text evidence="2">The sequence shown here is derived from an EMBL/GenBank/DDBJ whole genome shotgun (WGS) entry which is preliminary data.</text>
</comment>
<reference evidence="2 3" key="2">
    <citation type="submission" date="2020-03" db="EMBL/GenBank/DDBJ databases">
        <title>Devosia chinhatensis sp. nov., isolated from a hexachlorocyclohexane (HCH) dump site in India.</title>
        <authorList>
            <person name="Kumar M."/>
            <person name="Lal R."/>
        </authorList>
    </citation>
    <scope>NUCLEOTIDE SEQUENCE [LARGE SCALE GENOMIC DNA]</scope>
    <source>
        <strain evidence="2 3">H239</strain>
    </source>
</reference>
<name>A0A6M1SYC9_9HYPH</name>
<feature type="compositionally biased region" description="Basic and acidic residues" evidence="1">
    <location>
        <begin position="88"/>
        <end position="97"/>
    </location>
</feature>
<dbReference type="RefSeq" id="WP_164535552.1">
    <property type="nucleotide sequence ID" value="NZ_JAALFG010000005.1"/>
</dbReference>
<keyword evidence="3" id="KW-1185">Reference proteome</keyword>
<evidence type="ECO:0000256" key="1">
    <source>
        <dbReference type="SAM" id="MobiDB-lite"/>
    </source>
</evidence>
<sequence length="97" mass="10395">MAAKNSSPKTPAPEQQTADIAPATTFSPSGAPEQVVPDVNPNHPAVDNNPREGTTIDQNKIDFNDPTKSDEDAVADNLRKQDVNVADKNPRDSKSED</sequence>
<dbReference type="AlphaFoldDB" id="A0A6M1SYC9"/>
<organism evidence="2 3">
    <name type="scientific">Devosia aurantiaca</name>
    <dbReference type="NCBI Taxonomy" id="2714858"/>
    <lineage>
        <taxon>Bacteria</taxon>
        <taxon>Pseudomonadati</taxon>
        <taxon>Pseudomonadota</taxon>
        <taxon>Alphaproteobacteria</taxon>
        <taxon>Hyphomicrobiales</taxon>
        <taxon>Devosiaceae</taxon>
        <taxon>Devosia</taxon>
    </lineage>
</organism>
<feature type="region of interest" description="Disordered" evidence="1">
    <location>
        <begin position="1"/>
        <end position="97"/>
    </location>
</feature>
<accession>A0A6M1SYC9</accession>
<feature type="compositionally biased region" description="Basic and acidic residues" evidence="1">
    <location>
        <begin position="59"/>
        <end position="82"/>
    </location>
</feature>
<dbReference type="Proteomes" id="UP000474802">
    <property type="component" value="Unassembled WGS sequence"/>
</dbReference>
<dbReference type="EMBL" id="JAALFG010000005">
    <property type="protein sequence ID" value="NGP19303.1"/>
    <property type="molecule type" value="Genomic_DNA"/>
</dbReference>
<evidence type="ECO:0000313" key="2">
    <source>
        <dbReference type="EMBL" id="NGP19303.1"/>
    </source>
</evidence>
<proteinExistence type="predicted"/>
<gene>
    <name evidence="2" type="ORF">G5575_18150</name>
</gene>
<feature type="compositionally biased region" description="Polar residues" evidence="1">
    <location>
        <begin position="1"/>
        <end position="28"/>
    </location>
</feature>
<protein>
    <submittedName>
        <fullName evidence="2">Uncharacterized protein</fullName>
    </submittedName>
</protein>